<feature type="compositionally biased region" description="Polar residues" evidence="1">
    <location>
        <begin position="17"/>
        <end position="27"/>
    </location>
</feature>
<reference evidence="2 3" key="1">
    <citation type="submission" date="2017-10" db="EMBL/GenBank/DDBJ databases">
        <title>Comparative genomics in systemic dimorphic fungi from Ajellomycetaceae.</title>
        <authorList>
            <person name="Munoz J.F."/>
            <person name="Mcewen J.G."/>
            <person name="Clay O.K."/>
            <person name="Cuomo C.A."/>
        </authorList>
    </citation>
    <scope>NUCLEOTIDE SEQUENCE [LARGE SCALE GENOMIC DNA]</scope>
    <source>
        <strain evidence="2 3">UAMH4076</strain>
    </source>
</reference>
<name>A0A2B7ZN24_9EURO</name>
<sequence length="204" mass="22564">MTHSKWKFRSVSSSSSNQLDEPQNSNRLTKRFSPGNFSTFDLSRSSTTTAATATITTTTTAANISAPSHSKCNGTHPSNPASNAVDLLPDDQTKLNGIVNYHLSQVDRLKLELAYHNETIELLSCTNPPEGMECVAKKLLERIQGAKDMRNLLAHSMTFHVSEVWRIFKLRHEIAGTPDYVIILMASILSPFNFLTAADTREPS</sequence>
<evidence type="ECO:0000256" key="1">
    <source>
        <dbReference type="SAM" id="MobiDB-lite"/>
    </source>
</evidence>
<feature type="compositionally biased region" description="Polar residues" evidence="1">
    <location>
        <begin position="64"/>
        <end position="82"/>
    </location>
</feature>
<dbReference type="EMBL" id="PDND01000035">
    <property type="protein sequence ID" value="PGH34700.1"/>
    <property type="molecule type" value="Genomic_DNA"/>
</dbReference>
<comment type="caution">
    <text evidence="2">The sequence shown here is derived from an EMBL/GenBank/DDBJ whole genome shotgun (WGS) entry which is preliminary data.</text>
</comment>
<dbReference type="VEuPathDB" id="FungiDB:EMCG_04652"/>
<proteinExistence type="predicted"/>
<protein>
    <submittedName>
        <fullName evidence="2">Uncharacterized protein</fullName>
    </submittedName>
</protein>
<gene>
    <name evidence="2" type="ORF">GX50_02488</name>
</gene>
<evidence type="ECO:0000313" key="3">
    <source>
        <dbReference type="Proteomes" id="UP000226031"/>
    </source>
</evidence>
<dbReference type="AlphaFoldDB" id="A0A2B7ZN24"/>
<keyword evidence="3" id="KW-1185">Reference proteome</keyword>
<feature type="region of interest" description="Disordered" evidence="1">
    <location>
        <begin position="1"/>
        <end position="33"/>
    </location>
</feature>
<organism evidence="2 3">
    <name type="scientific">[Emmonsia] crescens</name>
    <dbReference type="NCBI Taxonomy" id="73230"/>
    <lineage>
        <taxon>Eukaryota</taxon>
        <taxon>Fungi</taxon>
        <taxon>Dikarya</taxon>
        <taxon>Ascomycota</taxon>
        <taxon>Pezizomycotina</taxon>
        <taxon>Eurotiomycetes</taxon>
        <taxon>Eurotiomycetidae</taxon>
        <taxon>Onygenales</taxon>
        <taxon>Ajellomycetaceae</taxon>
        <taxon>Emergomyces</taxon>
    </lineage>
</organism>
<evidence type="ECO:0000313" key="2">
    <source>
        <dbReference type="EMBL" id="PGH34700.1"/>
    </source>
</evidence>
<dbReference type="Proteomes" id="UP000226031">
    <property type="component" value="Unassembled WGS sequence"/>
</dbReference>
<accession>A0A2B7ZN24</accession>
<feature type="region of interest" description="Disordered" evidence="1">
    <location>
        <begin position="64"/>
        <end position="84"/>
    </location>
</feature>